<dbReference type="InterPro" id="IPR027417">
    <property type="entry name" value="P-loop_NTPase"/>
</dbReference>
<dbReference type="Pfam" id="PF01288">
    <property type="entry name" value="HPPK"/>
    <property type="match status" value="1"/>
</dbReference>
<evidence type="ECO:0000256" key="12">
    <source>
        <dbReference type="ARBA" id="ARBA00033413"/>
    </source>
</evidence>
<dbReference type="NCBIfam" id="TIGR01498">
    <property type="entry name" value="folK"/>
    <property type="match status" value="1"/>
</dbReference>
<dbReference type="Proteomes" id="UP000199036">
    <property type="component" value="Unassembled WGS sequence"/>
</dbReference>
<keyword evidence="9" id="KW-0289">Folate biosynthesis</keyword>
<dbReference type="InterPro" id="IPR000550">
    <property type="entry name" value="Hppk"/>
</dbReference>
<dbReference type="GO" id="GO:0046656">
    <property type="term" value="P:folic acid biosynthetic process"/>
    <property type="evidence" value="ECO:0007669"/>
    <property type="project" value="UniProtKB-KW"/>
</dbReference>
<dbReference type="UniPathway" id="UPA00077">
    <property type="reaction ID" value="UER00155"/>
</dbReference>
<keyword evidence="5" id="KW-0808">Transferase</keyword>
<dbReference type="InterPro" id="IPR031314">
    <property type="entry name" value="DNK_dom"/>
</dbReference>
<feature type="domain" description="7,8-dihydro-6-hydroxymethylpterin-pyrophosphokinase" evidence="13">
    <location>
        <begin position="8"/>
        <end position="134"/>
    </location>
</feature>
<evidence type="ECO:0000256" key="6">
    <source>
        <dbReference type="ARBA" id="ARBA00022741"/>
    </source>
</evidence>
<dbReference type="PANTHER" id="PTHR43071">
    <property type="entry name" value="2-AMINO-4-HYDROXY-6-HYDROXYMETHYLDIHYDROPTERIDINE PYROPHOSPHOKINASE"/>
    <property type="match status" value="1"/>
</dbReference>
<evidence type="ECO:0000256" key="3">
    <source>
        <dbReference type="ARBA" id="ARBA00013253"/>
    </source>
</evidence>
<evidence type="ECO:0000259" key="13">
    <source>
        <dbReference type="Pfam" id="PF01288"/>
    </source>
</evidence>
<dbReference type="InterPro" id="IPR035907">
    <property type="entry name" value="Hppk_sf"/>
</dbReference>
<keyword evidence="8" id="KW-0067">ATP-binding</keyword>
<dbReference type="AlphaFoldDB" id="A0A1I4XLG2"/>
<evidence type="ECO:0000256" key="11">
    <source>
        <dbReference type="ARBA" id="ARBA00029766"/>
    </source>
</evidence>
<dbReference type="GO" id="GO:0005524">
    <property type="term" value="F:ATP binding"/>
    <property type="evidence" value="ECO:0007669"/>
    <property type="project" value="UniProtKB-KW"/>
</dbReference>
<dbReference type="STRING" id="913024.SAMN05421741_10341"/>
<dbReference type="GO" id="GO:0003848">
    <property type="term" value="F:2-amino-4-hydroxy-6-hydroxymethyldihydropteridine diphosphokinase activity"/>
    <property type="evidence" value="ECO:0007669"/>
    <property type="project" value="UniProtKB-EC"/>
</dbReference>
<evidence type="ECO:0000256" key="5">
    <source>
        <dbReference type="ARBA" id="ARBA00022679"/>
    </source>
</evidence>
<evidence type="ECO:0000256" key="4">
    <source>
        <dbReference type="ARBA" id="ARBA00016218"/>
    </source>
</evidence>
<protein>
    <recommendedName>
        <fullName evidence="4">2-amino-4-hydroxy-6-hydroxymethyldihydropteridine pyrophosphokinase</fullName>
        <ecNumber evidence="3">2.7.6.3</ecNumber>
    </recommendedName>
    <alternativeName>
        <fullName evidence="11">6-hydroxymethyl-7,8-dihydropterin pyrophosphokinase</fullName>
    </alternativeName>
    <alternativeName>
        <fullName evidence="12">7,8-dihydro-6-hydroxymethylpterin-pyrophosphokinase</fullName>
    </alternativeName>
</protein>
<accession>A0A1I4XLG2</accession>
<dbReference type="Gene3D" id="3.40.50.300">
    <property type="entry name" value="P-loop containing nucleotide triphosphate hydrolases"/>
    <property type="match status" value="1"/>
</dbReference>
<evidence type="ECO:0000256" key="1">
    <source>
        <dbReference type="ARBA" id="ARBA00005051"/>
    </source>
</evidence>
<dbReference type="CDD" id="cd01673">
    <property type="entry name" value="dNK"/>
    <property type="match status" value="1"/>
</dbReference>
<dbReference type="CDD" id="cd00483">
    <property type="entry name" value="HPPK"/>
    <property type="match status" value="1"/>
</dbReference>
<evidence type="ECO:0000256" key="7">
    <source>
        <dbReference type="ARBA" id="ARBA00022777"/>
    </source>
</evidence>
<dbReference type="Pfam" id="PF01712">
    <property type="entry name" value="dNK"/>
    <property type="match status" value="1"/>
</dbReference>
<keyword evidence="16" id="KW-1185">Reference proteome</keyword>
<dbReference type="GO" id="GO:0016301">
    <property type="term" value="F:kinase activity"/>
    <property type="evidence" value="ECO:0007669"/>
    <property type="project" value="UniProtKB-KW"/>
</dbReference>
<comment type="similarity">
    <text evidence="2">Belongs to the HPPK family.</text>
</comment>
<evidence type="ECO:0000313" key="16">
    <source>
        <dbReference type="Proteomes" id="UP000199036"/>
    </source>
</evidence>
<dbReference type="EC" id="2.7.6.3" evidence="3"/>
<sequence length="382" mass="44761">MHTYNKVVLALGSNLGNKKENLQNAINHIHNYIGFVAQASAIYETPSWGFDSFQFYNMCILIHTNLSPEKLLVELKQTEKLLGRKTKTTDNYEARTVDIDIVYFNDFVFDSVDLNIPHKELQNRKFVLVPLNDLIFDWKHPVLQKSTEELLLMCYDESEIKKVDHIDLPKDDFTIRTIRFLAIEGNIGSGKTSLAEKIAQDFNAKTILERFADNAFLPKFYEDQLRYAFPLEMSFLADRYSQLNEGLGQYDLFNDFIVADYYIYKSLIFAQVTLDTDEALLYRTIFDVMNKETTKPDLYVYLYQNTENLLKNIKKRGRTYEENIQAEYLDKINQSYSEFIKTLPQENVLIIDVSQKDFVENHEDYLEILKLIDDKILSIPNR</sequence>
<evidence type="ECO:0000256" key="2">
    <source>
        <dbReference type="ARBA" id="ARBA00005810"/>
    </source>
</evidence>
<dbReference type="SUPFAM" id="SSF52540">
    <property type="entry name" value="P-loop containing nucleoside triphosphate hydrolases"/>
    <property type="match status" value="1"/>
</dbReference>
<gene>
    <name evidence="15" type="ORF">SAMN05421741_10341</name>
</gene>
<feature type="domain" description="Deoxynucleoside kinase" evidence="14">
    <location>
        <begin position="181"/>
        <end position="374"/>
    </location>
</feature>
<dbReference type="SUPFAM" id="SSF55083">
    <property type="entry name" value="6-hydroxymethyl-7,8-dihydropterin pyrophosphokinase, HPPK"/>
    <property type="match status" value="1"/>
</dbReference>
<evidence type="ECO:0000256" key="8">
    <source>
        <dbReference type="ARBA" id="ARBA00022840"/>
    </source>
</evidence>
<organism evidence="15 16">
    <name type="scientific">Paenimyroides ummariense</name>
    <dbReference type="NCBI Taxonomy" id="913024"/>
    <lineage>
        <taxon>Bacteria</taxon>
        <taxon>Pseudomonadati</taxon>
        <taxon>Bacteroidota</taxon>
        <taxon>Flavobacteriia</taxon>
        <taxon>Flavobacteriales</taxon>
        <taxon>Flavobacteriaceae</taxon>
        <taxon>Paenimyroides</taxon>
    </lineage>
</organism>
<dbReference type="Gene3D" id="3.30.70.560">
    <property type="entry name" value="7,8-Dihydro-6-hydroxymethylpterin-pyrophosphokinase HPPK"/>
    <property type="match status" value="1"/>
</dbReference>
<comment type="pathway">
    <text evidence="1">Cofactor biosynthesis; tetrahydrofolate biosynthesis; 2-amino-4-hydroxy-6-hydroxymethyl-7,8-dihydropteridine diphosphate from 7,8-dihydroneopterin triphosphate: step 4/4.</text>
</comment>
<dbReference type="RefSeq" id="WP_091518955.1">
    <property type="nucleotide sequence ID" value="NZ_FOVI01000003.1"/>
</dbReference>
<keyword evidence="6" id="KW-0547">Nucleotide-binding</keyword>
<evidence type="ECO:0000313" key="15">
    <source>
        <dbReference type="EMBL" id="SFN26677.1"/>
    </source>
</evidence>
<evidence type="ECO:0000256" key="10">
    <source>
        <dbReference type="ARBA" id="ARBA00029409"/>
    </source>
</evidence>
<evidence type="ECO:0000256" key="9">
    <source>
        <dbReference type="ARBA" id="ARBA00022909"/>
    </source>
</evidence>
<keyword evidence="7 15" id="KW-0418">Kinase</keyword>
<proteinExistence type="inferred from homology"/>
<reference evidence="16" key="1">
    <citation type="submission" date="2016-10" db="EMBL/GenBank/DDBJ databases">
        <authorList>
            <person name="Varghese N."/>
            <person name="Submissions S."/>
        </authorList>
    </citation>
    <scope>NUCLEOTIDE SEQUENCE [LARGE SCALE GENOMIC DNA]</scope>
    <source>
        <strain evidence="16">DS-12</strain>
    </source>
</reference>
<dbReference type="GO" id="GO:0046654">
    <property type="term" value="P:tetrahydrofolate biosynthetic process"/>
    <property type="evidence" value="ECO:0007669"/>
    <property type="project" value="UniProtKB-UniPathway"/>
</dbReference>
<comment type="function">
    <text evidence="10">Catalyzes the transfer of pyrophosphate from adenosine triphosphate (ATP) to 6-hydroxymethyl-7,8-dihydropterin, an enzymatic step in folate biosynthesis pathway.</text>
</comment>
<dbReference type="PANTHER" id="PTHR43071:SF1">
    <property type="entry name" value="2-AMINO-4-HYDROXY-6-HYDROXYMETHYLDIHYDROPTERIDINE PYROPHOSPHOKINASE"/>
    <property type="match status" value="1"/>
</dbReference>
<name>A0A1I4XLG2_9FLAO</name>
<dbReference type="EMBL" id="FOVI01000003">
    <property type="protein sequence ID" value="SFN26677.1"/>
    <property type="molecule type" value="Genomic_DNA"/>
</dbReference>
<dbReference type="OrthoDB" id="9776634at2"/>
<evidence type="ECO:0000259" key="14">
    <source>
        <dbReference type="Pfam" id="PF01712"/>
    </source>
</evidence>